<evidence type="ECO:0000313" key="2">
    <source>
        <dbReference type="EMBL" id="EYU45003.1"/>
    </source>
</evidence>
<dbReference type="AlphaFoldDB" id="A0A022RZA8"/>
<feature type="compositionally biased region" description="Acidic residues" evidence="1">
    <location>
        <begin position="50"/>
        <end position="65"/>
    </location>
</feature>
<name>A0A022RZA8_ERYGU</name>
<gene>
    <name evidence="2" type="ORF">MIMGU_mgv11b024184mg</name>
</gene>
<reference evidence="2 3" key="1">
    <citation type="journal article" date="2013" name="Proc. Natl. Acad. Sci. U.S.A.">
        <title>Fine-scale variation in meiotic recombination in Mimulus inferred from population shotgun sequencing.</title>
        <authorList>
            <person name="Hellsten U."/>
            <person name="Wright K.M."/>
            <person name="Jenkins J."/>
            <person name="Shu S."/>
            <person name="Yuan Y."/>
            <person name="Wessler S.R."/>
            <person name="Schmutz J."/>
            <person name="Willis J.H."/>
            <person name="Rokhsar D.S."/>
        </authorList>
    </citation>
    <scope>NUCLEOTIDE SEQUENCE [LARGE SCALE GENOMIC DNA]</scope>
    <source>
        <strain evidence="3">cv. DUN x IM62</strain>
    </source>
</reference>
<protein>
    <submittedName>
        <fullName evidence="2">Uncharacterized protein</fullName>
    </submittedName>
</protein>
<evidence type="ECO:0000256" key="1">
    <source>
        <dbReference type="SAM" id="MobiDB-lite"/>
    </source>
</evidence>
<feature type="region of interest" description="Disordered" evidence="1">
    <location>
        <begin position="50"/>
        <end position="93"/>
    </location>
</feature>
<dbReference type="PhylomeDB" id="A0A022RZA8"/>
<organism evidence="2 3">
    <name type="scientific">Erythranthe guttata</name>
    <name type="common">Yellow monkey flower</name>
    <name type="synonym">Mimulus guttatus</name>
    <dbReference type="NCBI Taxonomy" id="4155"/>
    <lineage>
        <taxon>Eukaryota</taxon>
        <taxon>Viridiplantae</taxon>
        <taxon>Streptophyta</taxon>
        <taxon>Embryophyta</taxon>
        <taxon>Tracheophyta</taxon>
        <taxon>Spermatophyta</taxon>
        <taxon>Magnoliopsida</taxon>
        <taxon>eudicotyledons</taxon>
        <taxon>Gunneridae</taxon>
        <taxon>Pentapetalae</taxon>
        <taxon>asterids</taxon>
        <taxon>lamiids</taxon>
        <taxon>Lamiales</taxon>
        <taxon>Phrymaceae</taxon>
        <taxon>Erythranthe</taxon>
    </lineage>
</organism>
<accession>A0A022RZA8</accession>
<sequence length="93" mass="10518">MPEGEPVDLLPRPSNILLLQKKLIRKYNRKTERVESEIGVRLRILPLESTVDEDDHEGEEPDDDGSMFGELYGLNDNTNGSVFGVDRLPLLPD</sequence>
<dbReference type="STRING" id="4155.A0A022RZA8"/>
<keyword evidence="3" id="KW-1185">Reference proteome</keyword>
<proteinExistence type="predicted"/>
<dbReference type="Proteomes" id="UP000030748">
    <property type="component" value="Unassembled WGS sequence"/>
</dbReference>
<evidence type="ECO:0000313" key="3">
    <source>
        <dbReference type="Proteomes" id="UP000030748"/>
    </source>
</evidence>
<dbReference type="EMBL" id="KI630206">
    <property type="protein sequence ID" value="EYU45003.1"/>
    <property type="molecule type" value="Genomic_DNA"/>
</dbReference>